<dbReference type="PANTHER" id="PTHR10196:SF68">
    <property type="entry name" value="GLYCEROL KINASE 5-RELATED"/>
    <property type="match status" value="1"/>
</dbReference>
<dbReference type="PIRSF" id="PIRSF000538">
    <property type="entry name" value="GlpK"/>
    <property type="match status" value="1"/>
</dbReference>
<evidence type="ECO:0000259" key="7">
    <source>
        <dbReference type="Pfam" id="PF00370"/>
    </source>
</evidence>
<dbReference type="CDD" id="cd07793">
    <property type="entry name" value="ASKHA_NBD_FGGY_GK5-like"/>
    <property type="match status" value="1"/>
</dbReference>
<evidence type="ECO:0000313" key="10">
    <source>
        <dbReference type="RefSeq" id="XP_072852128.1"/>
    </source>
</evidence>
<evidence type="ECO:0000256" key="5">
    <source>
        <dbReference type="ARBA" id="ARBA00022798"/>
    </source>
</evidence>
<keyword evidence="6" id="KW-0067">ATP-binding</keyword>
<dbReference type="InterPro" id="IPR018485">
    <property type="entry name" value="FGGY_C"/>
</dbReference>
<reference evidence="10" key="1">
    <citation type="submission" date="2025-08" db="UniProtKB">
        <authorList>
            <consortium name="RefSeq"/>
        </authorList>
    </citation>
    <scope>IDENTIFICATION</scope>
</reference>
<dbReference type="InterPro" id="IPR000577">
    <property type="entry name" value="Carb_kinase_FGGY"/>
</dbReference>
<gene>
    <name evidence="10" type="primary">GK5</name>
</gene>
<dbReference type="RefSeq" id="XP_072852128.1">
    <property type="nucleotide sequence ID" value="XM_072996027.1"/>
</dbReference>
<protein>
    <submittedName>
        <fullName evidence="10">Glycerol kinase 5 isoform X2</fullName>
    </submittedName>
</protein>
<dbReference type="InterPro" id="IPR043129">
    <property type="entry name" value="ATPase_NBD"/>
</dbReference>
<dbReference type="Proteomes" id="UP001652642">
    <property type="component" value="Chromosome 3"/>
</dbReference>
<dbReference type="InterPro" id="IPR018484">
    <property type="entry name" value="FGGY_N"/>
</dbReference>
<evidence type="ECO:0000256" key="1">
    <source>
        <dbReference type="ARBA" id="ARBA00009156"/>
    </source>
</evidence>
<organism evidence="9 10">
    <name type="scientific">Pogona vitticeps</name>
    <name type="common">central bearded dragon</name>
    <dbReference type="NCBI Taxonomy" id="103695"/>
    <lineage>
        <taxon>Eukaryota</taxon>
        <taxon>Metazoa</taxon>
        <taxon>Chordata</taxon>
        <taxon>Craniata</taxon>
        <taxon>Vertebrata</taxon>
        <taxon>Euteleostomi</taxon>
        <taxon>Lepidosauria</taxon>
        <taxon>Squamata</taxon>
        <taxon>Bifurcata</taxon>
        <taxon>Unidentata</taxon>
        <taxon>Episquamata</taxon>
        <taxon>Toxicofera</taxon>
        <taxon>Iguania</taxon>
        <taxon>Acrodonta</taxon>
        <taxon>Agamidae</taxon>
        <taxon>Amphibolurinae</taxon>
        <taxon>Pogona</taxon>
    </lineage>
</organism>
<evidence type="ECO:0000313" key="9">
    <source>
        <dbReference type="Proteomes" id="UP001652642"/>
    </source>
</evidence>
<dbReference type="GO" id="GO:0016301">
    <property type="term" value="F:kinase activity"/>
    <property type="evidence" value="ECO:0007669"/>
    <property type="project" value="UniProtKB-KW"/>
</dbReference>
<dbReference type="PANTHER" id="PTHR10196">
    <property type="entry name" value="SUGAR KINASE"/>
    <property type="match status" value="1"/>
</dbReference>
<feature type="domain" description="Carbohydrate kinase FGGY C-terminal" evidence="8">
    <location>
        <begin position="295"/>
        <end position="482"/>
    </location>
</feature>
<name>A0ABM5G393_9SAUR</name>
<evidence type="ECO:0000256" key="6">
    <source>
        <dbReference type="ARBA" id="ARBA00022840"/>
    </source>
</evidence>
<keyword evidence="5" id="KW-0319">Glycerol metabolism</keyword>
<evidence type="ECO:0000256" key="2">
    <source>
        <dbReference type="ARBA" id="ARBA00022679"/>
    </source>
</evidence>
<comment type="similarity">
    <text evidence="1">Belongs to the FGGY kinase family.</text>
</comment>
<dbReference type="InterPro" id="IPR037444">
    <property type="entry name" value="GK5"/>
</dbReference>
<dbReference type="Pfam" id="PF02782">
    <property type="entry name" value="FGGY_C"/>
    <property type="match status" value="1"/>
</dbReference>
<evidence type="ECO:0000256" key="4">
    <source>
        <dbReference type="ARBA" id="ARBA00022777"/>
    </source>
</evidence>
<evidence type="ECO:0000256" key="3">
    <source>
        <dbReference type="ARBA" id="ARBA00022741"/>
    </source>
</evidence>
<keyword evidence="9" id="KW-1185">Reference proteome</keyword>
<dbReference type="SUPFAM" id="SSF53067">
    <property type="entry name" value="Actin-like ATPase domain"/>
    <property type="match status" value="2"/>
</dbReference>
<sequence length="534" mass="58781">MKQTAAGTLEGDGGGTASSSAKYILGIDVGSTVIRCHVFDKGAALKGSSSKQVEVLHPQPGWAELDPENLWTQFVEVVKEAVEVAGIQMNQISALGLSTQRSTFITWNKKTGKPFHNFISWQDVRAGELTKSWNRSLLMKAVRGLSSLLHFFTRIDLFLLVSHLTFTTQHISLRLAWVLQHISEVEQAIRDDNCCFGTVDTWLLYKLTKGTVYATDYSNASSTGCFDPFKLQWSVFLCKLLSIPISVFPPIEDTSHNYGSVDAEIFGVSIAITALVADQQAAMFGQCCFDAGDLKVTMGTGSFWDINTGPKVHVSRKGVYPLIGWKIGKELTYLAEGNASDTGNAIKWAQSLGLFTTVDETSEMAHSLINSGGVCFVPSFSGLQIPVNDPYACTSFMGITPSTTKKHLVRAMLESIAFRNKQLYDTITKDVGISPTSIRADGGVSKNNFVIQMTSDLINKMISKPVHTDMSCLGAAFLAGLAIGFWHDKEQLKKLMKTERVFRPQKESKEYEPAISNWIKAVQRSLSWYSQTSQ</sequence>
<keyword evidence="3" id="KW-0547">Nucleotide-binding</keyword>
<keyword evidence="4 10" id="KW-0418">Kinase</keyword>
<accession>A0ABM5G393</accession>
<dbReference type="Pfam" id="PF00370">
    <property type="entry name" value="FGGY_N"/>
    <property type="match status" value="1"/>
</dbReference>
<evidence type="ECO:0000259" key="8">
    <source>
        <dbReference type="Pfam" id="PF02782"/>
    </source>
</evidence>
<feature type="domain" description="Carbohydrate kinase FGGY N-terminal" evidence="7">
    <location>
        <begin position="23"/>
        <end position="285"/>
    </location>
</feature>
<proteinExistence type="inferred from homology"/>
<dbReference type="GeneID" id="110078452"/>
<dbReference type="Gene3D" id="3.30.420.40">
    <property type="match status" value="2"/>
</dbReference>
<keyword evidence="2" id="KW-0808">Transferase</keyword>